<dbReference type="VEuPathDB" id="FungiDB:H257_04305"/>
<name>W4GXJ1_APHAT</name>
<dbReference type="AlphaFoldDB" id="W4GXJ1"/>
<gene>
    <name evidence="2" type="ORF">H257_04305</name>
</gene>
<reference evidence="2" key="1">
    <citation type="submission" date="2013-12" db="EMBL/GenBank/DDBJ databases">
        <title>The Genome Sequence of Aphanomyces astaci APO3.</title>
        <authorList>
            <consortium name="The Broad Institute Genomics Platform"/>
            <person name="Russ C."/>
            <person name="Tyler B."/>
            <person name="van West P."/>
            <person name="Dieguez-Uribeondo J."/>
            <person name="Young S.K."/>
            <person name="Zeng Q."/>
            <person name="Gargeya S."/>
            <person name="Fitzgerald M."/>
            <person name="Abouelleil A."/>
            <person name="Alvarado L."/>
            <person name="Chapman S.B."/>
            <person name="Gainer-Dewar J."/>
            <person name="Goldberg J."/>
            <person name="Griggs A."/>
            <person name="Gujja S."/>
            <person name="Hansen M."/>
            <person name="Howarth C."/>
            <person name="Imamovic A."/>
            <person name="Ireland A."/>
            <person name="Larimer J."/>
            <person name="McCowan C."/>
            <person name="Murphy C."/>
            <person name="Pearson M."/>
            <person name="Poon T.W."/>
            <person name="Priest M."/>
            <person name="Roberts A."/>
            <person name="Saif S."/>
            <person name="Shea T."/>
            <person name="Sykes S."/>
            <person name="Wortman J."/>
            <person name="Nusbaum C."/>
            <person name="Birren B."/>
        </authorList>
    </citation>
    <scope>NUCLEOTIDE SEQUENCE [LARGE SCALE GENOMIC DNA]</scope>
    <source>
        <strain evidence="2">APO3</strain>
    </source>
</reference>
<protein>
    <submittedName>
        <fullName evidence="2">Uncharacterized protein</fullName>
    </submittedName>
</protein>
<organism evidence="2">
    <name type="scientific">Aphanomyces astaci</name>
    <name type="common">Crayfish plague agent</name>
    <dbReference type="NCBI Taxonomy" id="112090"/>
    <lineage>
        <taxon>Eukaryota</taxon>
        <taxon>Sar</taxon>
        <taxon>Stramenopiles</taxon>
        <taxon>Oomycota</taxon>
        <taxon>Saprolegniomycetes</taxon>
        <taxon>Saprolegniales</taxon>
        <taxon>Verrucalvaceae</taxon>
        <taxon>Aphanomyces</taxon>
    </lineage>
</organism>
<evidence type="ECO:0000313" key="2">
    <source>
        <dbReference type="EMBL" id="ETV83613.1"/>
    </source>
</evidence>
<accession>W4GXJ1</accession>
<feature type="region of interest" description="Disordered" evidence="1">
    <location>
        <begin position="75"/>
        <end position="104"/>
    </location>
</feature>
<dbReference type="GeneID" id="20806301"/>
<feature type="compositionally biased region" description="Polar residues" evidence="1">
    <location>
        <begin position="25"/>
        <end position="35"/>
    </location>
</feature>
<feature type="region of interest" description="Disordered" evidence="1">
    <location>
        <begin position="1"/>
        <end position="58"/>
    </location>
</feature>
<sequence>MMPQILEASPKRIEQEHPTMEVQPQPLQMPTTPRSFSVVGSRAKSNSYDTSFSGLSKDISDDQQDLWRKKQEVEDFRVASPQSSTKSPHSTGQKAIRMPKAMAI</sequence>
<feature type="compositionally biased region" description="Polar residues" evidence="1">
    <location>
        <begin position="80"/>
        <end position="93"/>
    </location>
</feature>
<dbReference type="RefSeq" id="XP_009827043.1">
    <property type="nucleotide sequence ID" value="XM_009828741.1"/>
</dbReference>
<feature type="compositionally biased region" description="Polar residues" evidence="1">
    <location>
        <begin position="43"/>
        <end position="54"/>
    </location>
</feature>
<dbReference type="OrthoDB" id="77205at2759"/>
<proteinExistence type="predicted"/>
<dbReference type="EMBL" id="KI913120">
    <property type="protein sequence ID" value="ETV83613.1"/>
    <property type="molecule type" value="Genomic_DNA"/>
</dbReference>
<feature type="compositionally biased region" description="Basic and acidic residues" evidence="1">
    <location>
        <begin position="9"/>
        <end position="19"/>
    </location>
</feature>
<evidence type="ECO:0000256" key="1">
    <source>
        <dbReference type="SAM" id="MobiDB-lite"/>
    </source>
</evidence>